<dbReference type="PROSITE" id="PS52004">
    <property type="entry name" value="KS3_2"/>
    <property type="match status" value="2"/>
</dbReference>
<organism evidence="11 12">
    <name type="scientific">Catenulispora yoronensis</name>
    <dbReference type="NCBI Taxonomy" id="450799"/>
    <lineage>
        <taxon>Bacteria</taxon>
        <taxon>Bacillati</taxon>
        <taxon>Actinomycetota</taxon>
        <taxon>Actinomycetes</taxon>
        <taxon>Catenulisporales</taxon>
        <taxon>Catenulisporaceae</taxon>
        <taxon>Catenulispora</taxon>
    </lineage>
</organism>
<dbReference type="Gene3D" id="3.40.366.10">
    <property type="entry name" value="Malonyl-Coenzyme A Acyl Carrier Protein, domain 2"/>
    <property type="match status" value="2"/>
</dbReference>
<dbReference type="SMART" id="SM00825">
    <property type="entry name" value="PKS_KS"/>
    <property type="match status" value="2"/>
</dbReference>
<dbReference type="PANTHER" id="PTHR43775:SF51">
    <property type="entry name" value="INACTIVE PHENOLPHTHIOCEROL SYNTHESIS POLYKETIDE SYNTHASE TYPE I PKS1-RELATED"/>
    <property type="match status" value="1"/>
</dbReference>
<dbReference type="PROSITE" id="PS50075">
    <property type="entry name" value="CARRIER"/>
    <property type="match status" value="2"/>
</dbReference>
<feature type="region of interest" description="Disordered" evidence="8">
    <location>
        <begin position="2051"/>
        <end position="2094"/>
    </location>
</feature>
<dbReference type="InterPro" id="IPR032821">
    <property type="entry name" value="PKS_assoc"/>
</dbReference>
<keyword evidence="2" id="KW-0596">Phosphopantetheine</keyword>
<dbReference type="InterPro" id="IPR016039">
    <property type="entry name" value="Thiolase-like"/>
</dbReference>
<dbReference type="SUPFAM" id="SSF47336">
    <property type="entry name" value="ACP-like"/>
    <property type="match status" value="2"/>
</dbReference>
<dbReference type="Gene3D" id="3.30.70.3290">
    <property type="match status" value="2"/>
</dbReference>
<dbReference type="Pfam" id="PF08659">
    <property type="entry name" value="KR"/>
    <property type="match status" value="2"/>
</dbReference>
<dbReference type="SMART" id="SM00822">
    <property type="entry name" value="PKS_KR"/>
    <property type="match status" value="2"/>
</dbReference>
<dbReference type="SUPFAM" id="SSF55048">
    <property type="entry name" value="Probable ACP-binding domain of malonyl-CoA ACP transacylase"/>
    <property type="match status" value="2"/>
</dbReference>
<dbReference type="Pfam" id="PF00698">
    <property type="entry name" value="Acyl_transf_1"/>
    <property type="match status" value="2"/>
</dbReference>
<dbReference type="RefSeq" id="WP_344668234.1">
    <property type="nucleotide sequence ID" value="NZ_BAAAQN010000033.1"/>
</dbReference>
<protein>
    <recommendedName>
        <fullName evidence="13">Polyketide synthase</fullName>
    </recommendedName>
</protein>
<dbReference type="InterPro" id="IPR016035">
    <property type="entry name" value="Acyl_Trfase/lysoPLipase"/>
</dbReference>
<evidence type="ECO:0000313" key="11">
    <source>
        <dbReference type="EMBL" id="GAA2042507.1"/>
    </source>
</evidence>
<dbReference type="PROSITE" id="PS00606">
    <property type="entry name" value="KS3_1"/>
    <property type="match status" value="2"/>
</dbReference>
<evidence type="ECO:0000256" key="2">
    <source>
        <dbReference type="ARBA" id="ARBA00022450"/>
    </source>
</evidence>
<dbReference type="NCBIfam" id="NF045894">
    <property type="entry name" value="PKS_plus_SDR"/>
    <property type="match status" value="2"/>
</dbReference>
<dbReference type="InterPro" id="IPR018201">
    <property type="entry name" value="Ketoacyl_synth_AS"/>
</dbReference>
<dbReference type="Gene3D" id="1.10.1200.10">
    <property type="entry name" value="ACP-like"/>
    <property type="match status" value="2"/>
</dbReference>
<dbReference type="CDD" id="cd08952">
    <property type="entry name" value="KR_1_SDR_x"/>
    <property type="match status" value="2"/>
</dbReference>
<dbReference type="InterPro" id="IPR036291">
    <property type="entry name" value="NAD(P)-bd_dom_sf"/>
</dbReference>
<keyword evidence="5" id="KW-0045">Antibiotic biosynthesis</keyword>
<dbReference type="InterPro" id="IPR006162">
    <property type="entry name" value="Ppantetheine_attach_site"/>
</dbReference>
<keyword evidence="12" id="KW-1185">Reference proteome</keyword>
<dbReference type="InterPro" id="IPR009081">
    <property type="entry name" value="PP-bd_ACP"/>
</dbReference>
<comment type="caution">
    <text evidence="11">The sequence shown here is derived from an EMBL/GenBank/DDBJ whole genome shotgun (WGS) entry which is preliminary data.</text>
</comment>
<dbReference type="Gene3D" id="6.10.140.1830">
    <property type="match status" value="2"/>
</dbReference>
<dbReference type="Proteomes" id="UP001500751">
    <property type="component" value="Unassembled WGS sequence"/>
</dbReference>
<evidence type="ECO:0000256" key="1">
    <source>
        <dbReference type="ARBA" id="ARBA00001957"/>
    </source>
</evidence>
<dbReference type="Gene3D" id="3.40.47.10">
    <property type="match status" value="2"/>
</dbReference>
<dbReference type="Pfam" id="PF18369">
    <property type="entry name" value="PKS_DE"/>
    <property type="match status" value="2"/>
</dbReference>
<dbReference type="InterPro" id="IPR050091">
    <property type="entry name" value="PKS_NRPS_Biosynth_Enz"/>
</dbReference>
<feature type="domain" description="Carrier" evidence="9">
    <location>
        <begin position="3145"/>
        <end position="3220"/>
    </location>
</feature>
<reference evidence="12" key="1">
    <citation type="journal article" date="2019" name="Int. J. Syst. Evol. Microbiol.">
        <title>The Global Catalogue of Microorganisms (GCM) 10K type strain sequencing project: providing services to taxonomists for standard genome sequencing and annotation.</title>
        <authorList>
            <consortium name="The Broad Institute Genomics Platform"/>
            <consortium name="The Broad Institute Genome Sequencing Center for Infectious Disease"/>
            <person name="Wu L."/>
            <person name="Ma J."/>
        </authorList>
    </citation>
    <scope>NUCLEOTIDE SEQUENCE [LARGE SCALE GENOMIC DNA]</scope>
    <source>
        <strain evidence="12">JCM 16014</strain>
    </source>
</reference>
<dbReference type="Pfam" id="PF22621">
    <property type="entry name" value="CurL-like_PKS_C"/>
    <property type="match status" value="1"/>
</dbReference>
<dbReference type="SUPFAM" id="SSF51735">
    <property type="entry name" value="NAD(P)-binding Rossmann-fold domains"/>
    <property type="match status" value="4"/>
</dbReference>
<dbReference type="Pfam" id="PF00550">
    <property type="entry name" value="PP-binding"/>
    <property type="match status" value="2"/>
</dbReference>
<dbReference type="InterPro" id="IPR015083">
    <property type="entry name" value="NorB/c/GfsB-D-like_docking"/>
</dbReference>
<dbReference type="Pfam" id="PF00109">
    <property type="entry name" value="ketoacyl-synt"/>
    <property type="match status" value="2"/>
</dbReference>
<dbReference type="Pfam" id="PF02801">
    <property type="entry name" value="Ketoacyl-synt_C"/>
    <property type="match status" value="2"/>
</dbReference>
<evidence type="ECO:0000313" key="12">
    <source>
        <dbReference type="Proteomes" id="UP001500751"/>
    </source>
</evidence>
<dbReference type="InterPro" id="IPR016036">
    <property type="entry name" value="Malonyl_transacylase_ACP-bd"/>
</dbReference>
<dbReference type="InterPro" id="IPR020841">
    <property type="entry name" value="PKS_Beta-ketoAc_synthase_dom"/>
</dbReference>
<dbReference type="EMBL" id="BAAAQN010000033">
    <property type="protein sequence ID" value="GAA2042507.1"/>
    <property type="molecule type" value="Genomic_DNA"/>
</dbReference>
<dbReference type="SUPFAM" id="SSF52151">
    <property type="entry name" value="FabD/lysophospholipase-like"/>
    <property type="match status" value="2"/>
</dbReference>
<feature type="domain" description="Ketosynthase family 3 (KS3)" evidence="10">
    <location>
        <begin position="33"/>
        <end position="446"/>
    </location>
</feature>
<dbReference type="SUPFAM" id="SSF53901">
    <property type="entry name" value="Thiolase-like"/>
    <property type="match status" value="2"/>
</dbReference>
<evidence type="ECO:0000259" key="10">
    <source>
        <dbReference type="PROSITE" id="PS52004"/>
    </source>
</evidence>
<keyword evidence="6" id="KW-0511">Multifunctional enzyme</keyword>
<dbReference type="InterPro" id="IPR014043">
    <property type="entry name" value="Acyl_transferase_dom"/>
</dbReference>
<dbReference type="InterPro" id="IPR041618">
    <property type="entry name" value="PKS_DE"/>
</dbReference>
<dbReference type="InterPro" id="IPR001227">
    <property type="entry name" value="Ac_transferase_dom_sf"/>
</dbReference>
<dbReference type="SMART" id="SM00823">
    <property type="entry name" value="PKS_PP"/>
    <property type="match status" value="2"/>
</dbReference>
<evidence type="ECO:0000256" key="7">
    <source>
        <dbReference type="ARBA" id="ARBA00023315"/>
    </source>
</evidence>
<dbReference type="SMART" id="SM00827">
    <property type="entry name" value="PKS_AT"/>
    <property type="match status" value="2"/>
</dbReference>
<dbReference type="SMART" id="SM01294">
    <property type="entry name" value="PKS_PP_betabranch"/>
    <property type="match status" value="2"/>
</dbReference>
<name>A0ABP5G9R1_9ACTN</name>
<dbReference type="InterPro" id="IPR014030">
    <property type="entry name" value="Ketoacyl_synth_N"/>
</dbReference>
<evidence type="ECO:0008006" key="13">
    <source>
        <dbReference type="Google" id="ProtNLM"/>
    </source>
</evidence>
<dbReference type="InterPro" id="IPR013968">
    <property type="entry name" value="PKS_KR"/>
</dbReference>
<gene>
    <name evidence="11" type="ORF">GCM10009839_51600</name>
</gene>
<dbReference type="InterPro" id="IPR036736">
    <property type="entry name" value="ACP-like_sf"/>
</dbReference>
<dbReference type="InterPro" id="IPR020806">
    <property type="entry name" value="PKS_PP-bd"/>
</dbReference>
<proteinExistence type="predicted"/>
<evidence type="ECO:0000256" key="8">
    <source>
        <dbReference type="SAM" id="MobiDB-lite"/>
    </source>
</evidence>
<dbReference type="InterPro" id="IPR014031">
    <property type="entry name" value="Ketoacyl_synth_C"/>
</dbReference>
<feature type="domain" description="Carrier" evidence="9">
    <location>
        <begin position="1525"/>
        <end position="1600"/>
    </location>
</feature>
<evidence type="ECO:0000259" key="9">
    <source>
        <dbReference type="PROSITE" id="PS50075"/>
    </source>
</evidence>
<keyword evidence="4" id="KW-0808">Transferase</keyword>
<dbReference type="PROSITE" id="PS00012">
    <property type="entry name" value="PHOSPHOPANTETHEINE"/>
    <property type="match status" value="2"/>
</dbReference>
<feature type="region of interest" description="Disordered" evidence="8">
    <location>
        <begin position="2633"/>
        <end position="2659"/>
    </location>
</feature>
<dbReference type="PANTHER" id="PTHR43775">
    <property type="entry name" value="FATTY ACID SYNTHASE"/>
    <property type="match status" value="1"/>
</dbReference>
<keyword evidence="7" id="KW-0012">Acyltransferase</keyword>
<dbReference type="InterPro" id="IPR057326">
    <property type="entry name" value="KR_dom"/>
</dbReference>
<evidence type="ECO:0000256" key="3">
    <source>
        <dbReference type="ARBA" id="ARBA00022553"/>
    </source>
</evidence>
<feature type="compositionally biased region" description="Polar residues" evidence="8">
    <location>
        <begin position="2648"/>
        <end position="2659"/>
    </location>
</feature>
<evidence type="ECO:0000256" key="5">
    <source>
        <dbReference type="ARBA" id="ARBA00023194"/>
    </source>
</evidence>
<keyword evidence="3" id="KW-0597">Phosphoprotein</keyword>
<dbReference type="Pfam" id="PF08990">
    <property type="entry name" value="Docking"/>
    <property type="match status" value="1"/>
</dbReference>
<feature type="domain" description="Ketosynthase family 3 (KS3)" evidence="10">
    <location>
        <begin position="1617"/>
        <end position="2046"/>
    </location>
</feature>
<comment type="cofactor">
    <cofactor evidence="1">
        <name>pantetheine 4'-phosphate</name>
        <dbReference type="ChEBI" id="CHEBI:47942"/>
    </cofactor>
</comment>
<evidence type="ECO:0000256" key="4">
    <source>
        <dbReference type="ARBA" id="ARBA00022679"/>
    </source>
</evidence>
<dbReference type="Gene3D" id="3.40.50.720">
    <property type="entry name" value="NAD(P)-binding Rossmann-like Domain"/>
    <property type="match status" value="2"/>
</dbReference>
<accession>A0ABP5G9R1</accession>
<evidence type="ECO:0000256" key="6">
    <source>
        <dbReference type="ARBA" id="ARBA00023268"/>
    </source>
</evidence>
<dbReference type="Pfam" id="PF16197">
    <property type="entry name" value="KAsynt_C_assoc"/>
    <property type="match status" value="1"/>
</dbReference>
<sequence>MSEDDKLRYFLKQVTANLHETRRRLHDLEAAAEEPLAIVGMGCRFPGGVRSPEDLWELAVSGAEAAGELPRDRGWEGASPVRGGGFVYDATEFDPGFFGISPREAAAMDPQQRLLLQTAWEALERAGIDPLALKGTKTGIFAGASFAGYGWFSAERGGLDGHLMTGNATSILSGRVSYTLGLEGPAVTVDTACSSALVALHLACRSLRAEECSLALVGGAFVAATPVLFTDFSQHLGLSNDGKCKAFADTADGMGVAEGAGVLVVERLSDARRNGHTVLAVVRGSAVNQDGASNGLTAPNGPAQQRVIRAALAGAHLSTADVDIVEAHGTGTPLGDPIEAQALLATYGQDRPEDRPLWLGSIKSNIGHAQQAAGIAGMMKMVMALRNRTLPRTLHADNPSHEIDWTTGLVRLIGESQQWPDHGRPRRGGVSGFGMSGTNVHVIVEEAPDFAAETEAEPEDAPVVEEETAPVEPALRVFEGLESTAWLVSGRTGDALAAQAGRLREHLLARPELDVADVAWSLATMRATFENRAVVIGTAAQGPNTAGLSAAGSSTAGSSAAALTAAGAGPASAAGTAIAGLAAVATGQAAVGVITGSAGSSAGRTVFVFPGQGSQWVGMGRELLATSPVFAARLTECAEALAPLVDWSLLDVIENAGALDTADVAQPVMWAVMVSLAAVWQAAGVNPEAVIGHSQGEIAAATVAGILSIRDGAKVVVARSKALAGLNASGGLLSVVMPEAACLSVLEETGFADRVTVAAVNSPAATVVSGTPEDLDAFEAALSKRRILRWRVPATADFVAHSPRVEPIEADLTRALAGIAPQTGDVAFYSTARGQWLHGGDLGAGYWYANVREQVRFADAVADLARSGYRTFIEVSAQPALTGAVAETVEDAGTGAPTVTGTVTREDPGPAGLLTSLARLHVAGISVDWAAVLGGGERVELPTYAFQNRRYWLQAVEAGTKTDSGHNSEAEAEFWAAVEGGDTEQLAASLSVDDETLAEILPALASWRRRERADSVVADWRYRVTWAPVSDPGASVLTGTWLVVHPAQPDDTVDLCVNALTERGAEVATLRLGAADLDRDALADRLAQLTAGDQRLSGVVSLLAFDETPNPRFPGIATGLAGSLLLTQALGDAGVDAPLWLVTRDAVAAAPGDRLTHPTQGQAWGFGRVAGLEHPERWGGLVDLPPEWDDRTATRFTAVLAGLGDEDQVAVRSAGILGRRLVRPPKHRDRDLKTWRPRGTVLITGGTGALGNHLGPWLTGRGAERIVLTSRSGPAAAGVAELSAKLAQAGTRVDIVACDTARRDEVAGLLGWITTDGPNLSSVMHAALVFDDKPVAALELERLDRALAAKVAGARWLDELTAGLNLDAFVMYSSIAATWGAGHEPGYAAGNAYLDALADNRLARGLKATSIAYGPWASGGPTEGDARIQLARRGLRLLEPPLAIEALARTLDAGESLVTIADATWEILGPTFSLRRRSPLLEGLPEVRAALAAAAEAEAAVDRADPVGGELAGRLVGLSPAEQDRLLTDVIRTEAASVLGHDSADAVDAGRAFSDLGFDSLTSVELRNRLNAATGLRLPATLLFDYPTPAVLAEYLRTRALGLQAGPAGPVGGAVLAEPVAIVAMGCRYPGGVAGPDDLWDLVAAGGDAIAGFPTDRGWAQNLYHPDPDHVGTSYVREGGFLNAAGEFDAPFFGISPREALAMDPQQRMLLEVTWEALERAGINPQTLKGSRTGVFVGGAESGYQALGMQLALTGTEGIEGHLATGTAGSVLSGRLSYVLGLEGPAVTLDTACSSSLVALHMAAQAVQSGECDLALAGGVTMLATPVVFVGFSRQRGLAFDGRCKAFSHEADGMGMGEGAGMVVLERLSDARRNGHTVLAVIRGSAVNQDGASNGLTAPNGPSQQRVIRAALANGRLTTADVDVVEAHGTGTPLGDPIEAQALMATYGQDRPADRPLWLGSVKSNIGHSQSAAGVAGVIKTVMALRNGLMPRTLHAEEPSHEIDWTAGHVRLLQEPVAWPAGDRVRRGGVSAFGMSGTNVHVILEEAPAFDGADASDAPGGSGADGTGDSALIGSGTHAHAHAHAPGGDEPRTPAVLAGAGVAAWPISGRTADALAGQAGRLREFVLARPGLDPADVGWSLAATRATFAHRAVVIGSDRAELAARLASVATAQQAAGAVSGSVPAGGVGRSAFVFPGQGSQWPGMGRALLAESPVFAARFAECADALAPYVDWSPRDVLDQADGAPTLDSADVAQPVMWAVMVSLAAVWQVAGVTPDAVVGHSQGEIAAATVAGILSLDDAARVVVLRSKALAGLGASGGLLSVVMPESAAAGLLRDFPALTVAAVNSPAATVISGPPEDLDRFEATLSKRRILRWRVPATSDFVAHSPRVRPIEDQLLDGLSGIRPQAGRIAFYSTAYNRWLPGHELTGAYWYANVREQVRFADAVGELSRAGYRTFVEVSAQPVLTGAITECVEEAAGPAPVVTGTVTREEPGAAGLLAALARVHVHGTDVDWTAVLTGERTDLPTYAFQRRRYWLDTPDVAALEEGSAGAAEARFWAAVEGGDLSGIEDSLAIDPRRPLTELLPALASWRRREREDSAVADWRYRVAWTPLGEPGAAVLGGTWLVVTPGQAGSESPAGSGIAGHGSSTRSNGSAQEQLADSAFAADGSSTLSNDLAQALRERGAEVVTLPVGTADLDRTALAAAIAGAGAGAGGSFSAVVSLLGLDERPAVEDLPFGVAATLLLTQALGDAGIEAPLWAVTQGAVSTGSGDPLTSPGQAQIWGLGRVVALEHPERWGGLIDLPAVWDDRVAARFSALIGSTPSAEGFEDQVAVRATGVFGRRLEHAAPGAAPTEWQPRGTVLITGGTGALGGHVGRWLTGRGAERIVLTSRSGPGARAVAGLAAELATAGTTVEVAACDTARRSEVGTLLARIAATGPALSSVVHTAGVGQATLLADTSLAEQASVTAAKTAGAAVLDELTADLDLDAFVMFSSIAATWGGGMQPSYAAGNAYLDALAENRRARGLAATSVAWGPWGGGGMTDVEGAEQMARRGLRLMEPRLAVQALAGALDSGEDLLTVADMDWQRFAPVFVLRRPSPLIEALPEVGRALAETEAAAPASGDTASALAGQLTGLAAAEQVRILTDLVRAEAASVLGYASVEDVEPERAFSELGFDSLTSVDLRNRLSAATGLRLSATLLFDYPNPSVLADHLRAQWFPADADGLPLLAELDKLDALLSGATPDGELHEQVTARLQRFLATWSGIGSAAGDGAEVAKRIESASDDEIFDFIHRELGRS</sequence>
<dbReference type="CDD" id="cd00833">
    <property type="entry name" value="PKS"/>
    <property type="match status" value="2"/>
</dbReference>